<accession>A0A955KZ92</accession>
<evidence type="ECO:0000313" key="1">
    <source>
        <dbReference type="EMBL" id="MCA9379682.1"/>
    </source>
</evidence>
<comment type="caution">
    <text evidence="1">The sequence shown here is derived from an EMBL/GenBank/DDBJ whole genome shotgun (WGS) entry which is preliminary data.</text>
</comment>
<dbReference type="AlphaFoldDB" id="A0A955KZ92"/>
<name>A0A955KZ92_9BACT</name>
<reference evidence="1" key="1">
    <citation type="submission" date="2020-04" db="EMBL/GenBank/DDBJ databases">
        <authorList>
            <person name="Zhang T."/>
        </authorList>
    </citation>
    <scope>NUCLEOTIDE SEQUENCE</scope>
    <source>
        <strain evidence="1">HKST-UBA15</strain>
    </source>
</reference>
<dbReference type="EMBL" id="JAGQLL010000006">
    <property type="protein sequence ID" value="MCA9379682.1"/>
    <property type="molecule type" value="Genomic_DNA"/>
</dbReference>
<reference evidence="1" key="2">
    <citation type="journal article" date="2021" name="Microbiome">
        <title>Successional dynamics and alternative stable states in a saline activated sludge microbial community over 9 years.</title>
        <authorList>
            <person name="Wang Y."/>
            <person name="Ye J."/>
            <person name="Ju F."/>
            <person name="Liu L."/>
            <person name="Boyd J.A."/>
            <person name="Deng Y."/>
            <person name="Parks D.H."/>
            <person name="Jiang X."/>
            <person name="Yin X."/>
            <person name="Woodcroft B.J."/>
            <person name="Tyson G.W."/>
            <person name="Hugenholtz P."/>
            <person name="Polz M.F."/>
            <person name="Zhang T."/>
        </authorList>
    </citation>
    <scope>NUCLEOTIDE SEQUENCE</scope>
    <source>
        <strain evidence="1">HKST-UBA15</strain>
    </source>
</reference>
<organism evidence="1 2">
    <name type="scientific">Candidatus Dojkabacteria bacterium</name>
    <dbReference type="NCBI Taxonomy" id="2099670"/>
    <lineage>
        <taxon>Bacteria</taxon>
        <taxon>Candidatus Dojkabacteria</taxon>
    </lineage>
</organism>
<sequence>MKGNSMFRQLLKWSLSLLSSWAIRKHKIKLIVILGIGGSDIVKEILYTVLREKMNIRRNIADIWWDLSIPLNVLGYEDKQRSSVEWINLIFSAFVALIKNKSNPQGLIINADTSKKSTVDYWSKFVHPDYLVVLNYDENSLLTNRLLTQINTTEGKIIIREKLIEKIRNKINFEDDKYFSYGQQNADLKVKSLSDGKLKIEYKKEKVILPKKLWISISENITGALFSVAILEKFTLKSIAYSFLKYSFPKSMLSRIKTNLSNSAINV</sequence>
<gene>
    <name evidence="1" type="ORF">KC675_00730</name>
</gene>
<evidence type="ECO:0000313" key="2">
    <source>
        <dbReference type="Proteomes" id="UP000745577"/>
    </source>
</evidence>
<proteinExistence type="predicted"/>
<dbReference type="Proteomes" id="UP000745577">
    <property type="component" value="Unassembled WGS sequence"/>
</dbReference>
<protein>
    <submittedName>
        <fullName evidence="1">Uncharacterized protein</fullName>
    </submittedName>
</protein>